<dbReference type="AlphaFoldDB" id="A0A2W2BG80"/>
<accession>A0A2W2BG80</accession>
<evidence type="ECO:0000313" key="3">
    <source>
        <dbReference type="Proteomes" id="UP000248745"/>
    </source>
</evidence>
<dbReference type="Proteomes" id="UP000248745">
    <property type="component" value="Unassembled WGS sequence"/>
</dbReference>
<feature type="transmembrane region" description="Helical" evidence="1">
    <location>
        <begin position="87"/>
        <end position="106"/>
    </location>
</feature>
<sequence>MNKLLLKLAMLPSGVYKNMGADIPQLEALLQVKLMQDDRKPLAFGRARRQKKEQKNSIWLNAFLSLVTGFVYMMPLVSMKDLVFSLWAYYSLFLFMLSFLLITDFSNVLIDTRDKTVLLPRPINDQTLFLSRVLHIFIYLFRILVPMSLPGWVYLSIAYGWPAGLFFVVPLLLMVFMALFAVNGFYLLLLKVAKPERFKEVINYFQIGVSILLFASYYLLPQVMKSAAITGMTQEHYSWIRYFPSYWLASCWTWIFPGTGMAGSTWLSILAIVFPAFCIYATVKWLAPQFARNLGGLDAVEVHAAKVKRQRREGFYKKLAYLVNKNDEARAGFMLAWLQTSRSRSFKMKVYPSFAYVPIYFVYLLFNSRSETNVLQVMVDRKFHLLLIYMSSFTMIQALNYVSISDQYKASWIYRALPVETPGRIMGGAFKAMWLKFYLPFFVAISIFILAIWGVPAISDLLLGLMNVTLFSLILMLMGSRTLPFSTVEQLSNSAGRTLRVFGAFAIIGLFGLGHYLAIKFWMLKPLFMILSGIALWLVWDSYSKSNWNAVKRAEDEL</sequence>
<feature type="transmembrane region" description="Helical" evidence="1">
    <location>
        <begin position="386"/>
        <end position="404"/>
    </location>
</feature>
<evidence type="ECO:0000313" key="2">
    <source>
        <dbReference type="EMBL" id="PZF72496.1"/>
    </source>
</evidence>
<feature type="transmembrane region" description="Helical" evidence="1">
    <location>
        <begin position="58"/>
        <end position="75"/>
    </location>
</feature>
<feature type="transmembrane region" description="Helical" evidence="1">
    <location>
        <begin position="127"/>
        <end position="145"/>
    </location>
</feature>
<feature type="transmembrane region" description="Helical" evidence="1">
    <location>
        <begin position="524"/>
        <end position="543"/>
    </location>
</feature>
<dbReference type="RefSeq" id="WP_110999086.1">
    <property type="nucleotide sequence ID" value="NZ_QKTW01000017.1"/>
</dbReference>
<feature type="transmembrane region" description="Helical" evidence="1">
    <location>
        <begin position="499"/>
        <end position="518"/>
    </location>
</feature>
<keyword evidence="1" id="KW-0472">Membrane</keyword>
<feature type="transmembrane region" description="Helical" evidence="1">
    <location>
        <begin position="201"/>
        <end position="220"/>
    </location>
</feature>
<comment type="caution">
    <text evidence="2">The sequence shown here is derived from an EMBL/GenBank/DDBJ whole genome shotgun (WGS) entry which is preliminary data.</text>
</comment>
<feature type="transmembrane region" description="Helical" evidence="1">
    <location>
        <begin position="165"/>
        <end position="189"/>
    </location>
</feature>
<organism evidence="2 3">
    <name type="scientific">Taibaiella soli</name>
    <dbReference type="NCBI Taxonomy" id="1649169"/>
    <lineage>
        <taxon>Bacteria</taxon>
        <taxon>Pseudomonadati</taxon>
        <taxon>Bacteroidota</taxon>
        <taxon>Chitinophagia</taxon>
        <taxon>Chitinophagales</taxon>
        <taxon>Chitinophagaceae</taxon>
        <taxon>Taibaiella</taxon>
    </lineage>
</organism>
<dbReference type="OrthoDB" id="2659138at2"/>
<keyword evidence="1" id="KW-0812">Transmembrane</keyword>
<feature type="transmembrane region" description="Helical" evidence="1">
    <location>
        <begin position="434"/>
        <end position="455"/>
    </location>
</feature>
<gene>
    <name evidence="2" type="ORF">DN068_11565</name>
</gene>
<proteinExistence type="predicted"/>
<protein>
    <submittedName>
        <fullName evidence="2">Uncharacterized protein</fullName>
    </submittedName>
</protein>
<feature type="transmembrane region" description="Helical" evidence="1">
    <location>
        <begin position="350"/>
        <end position="366"/>
    </location>
</feature>
<name>A0A2W2BG80_9BACT</name>
<evidence type="ECO:0000256" key="1">
    <source>
        <dbReference type="SAM" id="Phobius"/>
    </source>
</evidence>
<keyword evidence="1" id="KW-1133">Transmembrane helix</keyword>
<keyword evidence="3" id="KW-1185">Reference proteome</keyword>
<dbReference type="EMBL" id="QKTW01000017">
    <property type="protein sequence ID" value="PZF72496.1"/>
    <property type="molecule type" value="Genomic_DNA"/>
</dbReference>
<feature type="transmembrane region" description="Helical" evidence="1">
    <location>
        <begin position="461"/>
        <end position="478"/>
    </location>
</feature>
<reference evidence="2 3" key="1">
    <citation type="submission" date="2018-06" db="EMBL/GenBank/DDBJ databases">
        <title>Mucibacter soli gen. nov., sp. nov., a new member of the family Chitinophagaceae producing mucin.</title>
        <authorList>
            <person name="Kim M.-K."/>
            <person name="Park S."/>
            <person name="Kim T.-S."/>
            <person name="Joung Y."/>
            <person name="Han J.-H."/>
            <person name="Kim S.B."/>
        </authorList>
    </citation>
    <scope>NUCLEOTIDE SEQUENCE [LARGE SCALE GENOMIC DNA]</scope>
    <source>
        <strain evidence="2 3">R1-15</strain>
    </source>
</reference>